<organism evidence="3 4">
    <name type="scientific">Actinomadura sediminis</name>
    <dbReference type="NCBI Taxonomy" id="1038904"/>
    <lineage>
        <taxon>Bacteria</taxon>
        <taxon>Bacillati</taxon>
        <taxon>Actinomycetota</taxon>
        <taxon>Actinomycetes</taxon>
        <taxon>Streptosporangiales</taxon>
        <taxon>Thermomonosporaceae</taxon>
        <taxon>Actinomadura</taxon>
    </lineage>
</organism>
<dbReference type="Pfam" id="PF12158">
    <property type="entry name" value="DUF3592"/>
    <property type="match status" value="1"/>
</dbReference>
<keyword evidence="4" id="KW-1185">Reference proteome</keyword>
<protein>
    <submittedName>
        <fullName evidence="3">DUF3592 domain-containing protein</fullName>
    </submittedName>
</protein>
<accession>A0ABW3EK01</accession>
<evidence type="ECO:0000313" key="3">
    <source>
        <dbReference type="EMBL" id="MFD0900694.1"/>
    </source>
</evidence>
<evidence type="ECO:0000256" key="1">
    <source>
        <dbReference type="SAM" id="Phobius"/>
    </source>
</evidence>
<keyword evidence="1" id="KW-0812">Transmembrane</keyword>
<reference evidence="4" key="1">
    <citation type="journal article" date="2019" name="Int. J. Syst. Evol. Microbiol.">
        <title>The Global Catalogue of Microorganisms (GCM) 10K type strain sequencing project: providing services to taxonomists for standard genome sequencing and annotation.</title>
        <authorList>
            <consortium name="The Broad Institute Genomics Platform"/>
            <consortium name="The Broad Institute Genome Sequencing Center for Infectious Disease"/>
            <person name="Wu L."/>
            <person name="Ma J."/>
        </authorList>
    </citation>
    <scope>NUCLEOTIDE SEQUENCE [LARGE SCALE GENOMIC DNA]</scope>
    <source>
        <strain evidence="4">JCM 31202</strain>
    </source>
</reference>
<feature type="transmembrane region" description="Helical" evidence="1">
    <location>
        <begin position="7"/>
        <end position="27"/>
    </location>
</feature>
<feature type="domain" description="DUF3592" evidence="2">
    <location>
        <begin position="46"/>
        <end position="109"/>
    </location>
</feature>
<dbReference type="EMBL" id="JBHTJA010000013">
    <property type="protein sequence ID" value="MFD0900694.1"/>
    <property type="molecule type" value="Genomic_DNA"/>
</dbReference>
<dbReference type="Proteomes" id="UP001596972">
    <property type="component" value="Unassembled WGS sequence"/>
</dbReference>
<proteinExistence type="predicted"/>
<name>A0ABW3EK01_9ACTN</name>
<feature type="transmembrane region" description="Helical" evidence="1">
    <location>
        <begin position="118"/>
        <end position="140"/>
    </location>
</feature>
<keyword evidence="1" id="KW-1133">Transmembrane helix</keyword>
<sequence length="161" mass="17410">MNDRLLALARLVVFAVVLVLMGGLLAYTGGRDLILASTLRDRGRPATGTVLDTRERTTNSKNGGRYTELRVEFTAADGTRHAFWDRGEAAVGETVVVHYDPENPETVVIGAIPARSPAGFAMVAAGGTFILSPVLMILYYRRHPVKGAHAAGSRRRPRPGR</sequence>
<dbReference type="RefSeq" id="WP_378297694.1">
    <property type="nucleotide sequence ID" value="NZ_JBHTJA010000013.1"/>
</dbReference>
<evidence type="ECO:0000313" key="4">
    <source>
        <dbReference type="Proteomes" id="UP001596972"/>
    </source>
</evidence>
<gene>
    <name evidence="3" type="ORF">ACFQ11_09860</name>
</gene>
<keyword evidence="1" id="KW-0472">Membrane</keyword>
<comment type="caution">
    <text evidence="3">The sequence shown here is derived from an EMBL/GenBank/DDBJ whole genome shotgun (WGS) entry which is preliminary data.</text>
</comment>
<evidence type="ECO:0000259" key="2">
    <source>
        <dbReference type="Pfam" id="PF12158"/>
    </source>
</evidence>
<dbReference type="InterPro" id="IPR021994">
    <property type="entry name" value="DUF3592"/>
</dbReference>